<evidence type="ECO:0000256" key="1">
    <source>
        <dbReference type="SAM" id="MobiDB-lite"/>
    </source>
</evidence>
<feature type="region of interest" description="Disordered" evidence="1">
    <location>
        <begin position="620"/>
        <end position="646"/>
    </location>
</feature>
<dbReference type="PANTHER" id="PTHR47250:SF3">
    <property type="entry name" value="HISTONE-LYSINE N-METHYLTRANSFERASE SET-6"/>
    <property type="match status" value="1"/>
</dbReference>
<dbReference type="SMART" id="SM00317">
    <property type="entry name" value="SET"/>
    <property type="match status" value="1"/>
</dbReference>
<evidence type="ECO:0000259" key="2">
    <source>
        <dbReference type="PROSITE" id="PS50280"/>
    </source>
</evidence>
<evidence type="ECO:0000313" key="3">
    <source>
        <dbReference type="EMBL" id="KAK5173772.1"/>
    </source>
</evidence>
<dbReference type="PROSITE" id="PS50280">
    <property type="entry name" value="SET"/>
    <property type="match status" value="1"/>
</dbReference>
<dbReference type="RefSeq" id="XP_064662467.1">
    <property type="nucleotide sequence ID" value="XM_064799712.1"/>
</dbReference>
<evidence type="ECO:0000313" key="4">
    <source>
        <dbReference type="Proteomes" id="UP001337655"/>
    </source>
</evidence>
<feature type="region of interest" description="Disordered" evidence="1">
    <location>
        <begin position="1"/>
        <end position="31"/>
    </location>
</feature>
<name>A0AAV9PL86_9PEZI</name>
<proteinExistence type="predicted"/>
<sequence>MVPGLSSGDGVGANTTPQQLARPSAGSHKRGMDEIAQQLAMQVSEQLPAVLEAILRAGHDPASQPLHLECSLTTPGQGSGLIDNRLPVAAVNISNAIVPFNPSPLTESSGATPSVGSIGLPHVQWQGKNSTTPATSQAKDPDLYGSERPTKRARQRYDIASDAVPTSAVQRNGNVEPARKKRIPTNPALQPSTFDKFITGIWDSIYSSIRMDPAEVIEQWQAIESSGQPKLLTEDQHEVTTRNSLGNFGRMNILTRKISQTGKTFRSLEIIVQAHWVQCFDDRVAELATEMPREKAKRAAMSEACGDFGWTDKELRNKTAIWRGYSDIKDAAGWVALVFASTGLYRFSKYSLTNETFDKLRALRHRFELAADTCHPKWRVLLGIIGAPTERKYIGHPHDWVVEAGDEAIPLAPTYYQWDPNFSYKHLDGSVVDEEAWGGYDPRTVMADTDPAMATCQSCGEHQSDDPRQNVCSCYANLYGCSKPNLVPLQIFRTPNGKNNGLLACCPIEKGLAVGEFVGEITSGLAGLDVMIGETDQATYQIWQGRQGNHTKFVNHSCAPNSHFERFVWLGKQRIVLASLGIEAGGEVTVDYGETYWHNLDKECKCGQPCCRYKDRRRQVDASPERRQLLGGAKVDGEDSDEEGNR</sequence>
<dbReference type="InterPro" id="IPR046341">
    <property type="entry name" value="SET_dom_sf"/>
</dbReference>
<feature type="compositionally biased region" description="Polar residues" evidence="1">
    <location>
        <begin position="126"/>
        <end position="138"/>
    </location>
</feature>
<keyword evidence="4" id="KW-1185">Reference proteome</keyword>
<feature type="region of interest" description="Disordered" evidence="1">
    <location>
        <begin position="123"/>
        <end position="154"/>
    </location>
</feature>
<reference evidence="3 4" key="1">
    <citation type="submission" date="2023-08" db="EMBL/GenBank/DDBJ databases">
        <title>Black Yeasts Isolated from many extreme environments.</title>
        <authorList>
            <person name="Coleine C."/>
            <person name="Stajich J.E."/>
            <person name="Selbmann L."/>
        </authorList>
    </citation>
    <scope>NUCLEOTIDE SEQUENCE [LARGE SCALE GENOMIC DNA]</scope>
    <source>
        <strain evidence="3 4">CCFEE 5935</strain>
    </source>
</reference>
<dbReference type="GeneID" id="89923800"/>
<dbReference type="AlphaFoldDB" id="A0AAV9PL86"/>
<dbReference type="InterPro" id="IPR001214">
    <property type="entry name" value="SET_dom"/>
</dbReference>
<protein>
    <recommendedName>
        <fullName evidence="2">SET domain-containing protein</fullName>
    </recommendedName>
</protein>
<organism evidence="3 4">
    <name type="scientific">Saxophila tyrrhenica</name>
    <dbReference type="NCBI Taxonomy" id="1690608"/>
    <lineage>
        <taxon>Eukaryota</taxon>
        <taxon>Fungi</taxon>
        <taxon>Dikarya</taxon>
        <taxon>Ascomycota</taxon>
        <taxon>Pezizomycotina</taxon>
        <taxon>Dothideomycetes</taxon>
        <taxon>Dothideomycetidae</taxon>
        <taxon>Mycosphaerellales</taxon>
        <taxon>Extremaceae</taxon>
        <taxon>Saxophila</taxon>
    </lineage>
</organism>
<dbReference type="Pfam" id="PF00856">
    <property type="entry name" value="SET"/>
    <property type="match status" value="1"/>
</dbReference>
<dbReference type="Gene3D" id="2.170.270.10">
    <property type="entry name" value="SET domain"/>
    <property type="match status" value="1"/>
</dbReference>
<dbReference type="InterPro" id="IPR053105">
    <property type="entry name" value="Class_V-like_SAM-MTase"/>
</dbReference>
<dbReference type="SUPFAM" id="SSF82199">
    <property type="entry name" value="SET domain"/>
    <property type="match status" value="1"/>
</dbReference>
<comment type="caution">
    <text evidence="3">The sequence shown here is derived from an EMBL/GenBank/DDBJ whole genome shotgun (WGS) entry which is preliminary data.</text>
</comment>
<accession>A0AAV9PL86</accession>
<dbReference type="EMBL" id="JAVRRT010000003">
    <property type="protein sequence ID" value="KAK5173772.1"/>
    <property type="molecule type" value="Genomic_DNA"/>
</dbReference>
<dbReference type="Proteomes" id="UP001337655">
    <property type="component" value="Unassembled WGS sequence"/>
</dbReference>
<gene>
    <name evidence="3" type="ORF">LTR77_002453</name>
</gene>
<feature type="domain" description="SET" evidence="2">
    <location>
        <begin position="487"/>
        <end position="593"/>
    </location>
</feature>
<dbReference type="PANTHER" id="PTHR47250">
    <property type="entry name" value="HISTONE-LYSINE N-METHYLTRANSFERASE SET-6"/>
    <property type="match status" value="1"/>
</dbReference>